<dbReference type="PANTHER" id="PTHR10841">
    <property type="entry name" value="SYNAPSIN"/>
    <property type="match status" value="1"/>
</dbReference>
<dbReference type="Pfam" id="PF02078">
    <property type="entry name" value="Synapsin"/>
    <property type="match status" value="1"/>
</dbReference>
<comment type="subcellular location">
    <subcellularLocation>
        <location evidence="4">Synapse</location>
    </subcellularLocation>
</comment>
<feature type="compositionally biased region" description="Polar residues" evidence="5">
    <location>
        <begin position="70"/>
        <end position="80"/>
    </location>
</feature>
<dbReference type="PANTHER" id="PTHR10841:SF17">
    <property type="entry name" value="SYNAPSIN"/>
    <property type="match status" value="1"/>
</dbReference>
<dbReference type="Gene3D" id="3.30.470.20">
    <property type="entry name" value="ATP-grasp fold, B domain"/>
    <property type="match status" value="1"/>
</dbReference>
<feature type="compositionally biased region" description="Polar residues" evidence="5">
    <location>
        <begin position="645"/>
        <end position="662"/>
    </location>
</feature>
<feature type="region of interest" description="Disordered" evidence="5">
    <location>
        <begin position="1"/>
        <end position="106"/>
    </location>
</feature>
<dbReference type="InterPro" id="IPR016185">
    <property type="entry name" value="PreATP-grasp_dom_sf"/>
</dbReference>
<dbReference type="SUPFAM" id="SSF52440">
    <property type="entry name" value="PreATP-grasp domain"/>
    <property type="match status" value="1"/>
</dbReference>
<keyword evidence="2" id="KW-0597">Phosphoprotein</keyword>
<proteinExistence type="inferred from homology"/>
<dbReference type="InterPro" id="IPR020897">
    <property type="entry name" value="Synapsin_pre-ATP-grasp_dom"/>
</dbReference>
<feature type="domain" description="Synapsin pre-ATP-grasp" evidence="6">
    <location>
        <begin position="142"/>
        <end position="240"/>
    </location>
</feature>
<accession>A0A0X3PGP7</accession>
<dbReference type="GO" id="GO:0007269">
    <property type="term" value="P:neurotransmitter secretion"/>
    <property type="evidence" value="ECO:0007669"/>
    <property type="project" value="InterPro"/>
</dbReference>
<dbReference type="EMBL" id="GEEE01015903">
    <property type="protein sequence ID" value="JAP47322.1"/>
    <property type="molecule type" value="Transcribed_RNA"/>
</dbReference>
<dbReference type="Gene3D" id="3.40.50.20">
    <property type="match status" value="1"/>
</dbReference>
<feature type="compositionally biased region" description="Polar residues" evidence="5">
    <location>
        <begin position="672"/>
        <end position="683"/>
    </location>
</feature>
<evidence type="ECO:0000256" key="4">
    <source>
        <dbReference type="ARBA" id="ARBA00034103"/>
    </source>
</evidence>
<organism evidence="8">
    <name type="scientific">Schistocephalus solidus</name>
    <name type="common">Tapeworm</name>
    <dbReference type="NCBI Taxonomy" id="70667"/>
    <lineage>
        <taxon>Eukaryota</taxon>
        <taxon>Metazoa</taxon>
        <taxon>Spiralia</taxon>
        <taxon>Lophotrochozoa</taxon>
        <taxon>Platyhelminthes</taxon>
        <taxon>Cestoda</taxon>
        <taxon>Eucestoda</taxon>
        <taxon>Diphyllobothriidea</taxon>
        <taxon>Diphyllobothriidae</taxon>
        <taxon>Schistocephalus</taxon>
    </lineage>
</organism>
<name>A0A0X3PGP7_SCHSO</name>
<evidence type="ECO:0000256" key="3">
    <source>
        <dbReference type="ARBA" id="ARBA00023018"/>
    </source>
</evidence>
<evidence type="ECO:0008006" key="9">
    <source>
        <dbReference type="Google" id="ProtNLM"/>
    </source>
</evidence>
<feature type="domain" description="Synapsin ATP-binding" evidence="7">
    <location>
        <begin position="242"/>
        <end position="443"/>
    </location>
</feature>
<evidence type="ECO:0000259" key="6">
    <source>
        <dbReference type="Pfam" id="PF02078"/>
    </source>
</evidence>
<comment type="similarity">
    <text evidence="1">Belongs to the synapsin family.</text>
</comment>
<dbReference type="InterPro" id="IPR013815">
    <property type="entry name" value="ATP_grasp_subdomain_1"/>
</dbReference>
<dbReference type="PRINTS" id="PR01368">
    <property type="entry name" value="SYNAPSIN"/>
</dbReference>
<dbReference type="Gene3D" id="3.30.1490.20">
    <property type="entry name" value="ATP-grasp fold, A domain"/>
    <property type="match status" value="1"/>
</dbReference>
<dbReference type="SUPFAM" id="SSF56059">
    <property type="entry name" value="Glutathione synthetase ATP-binding domain-like"/>
    <property type="match status" value="1"/>
</dbReference>
<evidence type="ECO:0000313" key="8">
    <source>
        <dbReference type="EMBL" id="JAP47322.1"/>
    </source>
</evidence>
<feature type="region of interest" description="Disordered" evidence="5">
    <location>
        <begin position="645"/>
        <end position="687"/>
    </location>
</feature>
<dbReference type="InterPro" id="IPR001359">
    <property type="entry name" value="Synapsin"/>
</dbReference>
<protein>
    <recommendedName>
        <fullName evidence="9">Synapsin</fullName>
    </recommendedName>
</protein>
<evidence type="ECO:0000256" key="1">
    <source>
        <dbReference type="ARBA" id="ARBA00008243"/>
    </source>
</evidence>
<gene>
    <name evidence="8" type="ORF">TR165239</name>
</gene>
<evidence type="ECO:0000256" key="2">
    <source>
        <dbReference type="ARBA" id="ARBA00022553"/>
    </source>
</evidence>
<dbReference type="InterPro" id="IPR020898">
    <property type="entry name" value="Synapsin_ATP-bd_dom"/>
</dbReference>
<sequence>MLSYLKRRFSSTDLQEDSSEIRSGGGYVGAKTSQPSMGATGGTQAIRDYQYLPPNEARSGGRMSEDGYRSNHTPQPSTAVPTGRTGGVSFPSAPNSPTRSGSSGLGFVGTITGQLSRTRQLFSTETLNSIISDSKLQPPRGKYKILLVIDHPATDWAKYLYKRRICGDWDVHVEQAQFSDICISAFAEQGCVVTIQDNKGGRSSPKSFKPDFVLIRQGLSATPQHYENILTGLFFGGVPCINSTEAVYNMKNKAWLFGHLLVLRKKLGSTEFPLVSRSYQTKCQPITPDFPLPVTVRIGGDMTRECEVQAENVSLFQSLMNLANTTQRYATTEACLNTVCDIYIQKIGNYFKAFVRKPMVNSSLSSPGSTILEKIPLTSKFAMWINEVSSLFGGLDMCSIKVVQDTNGEYFIQDVFGSEFTLLGDGQEEDRMRIAELVLQKMEELIRAPAAKVVEPLTCVTTTPTVVSPNSTNSPMQIKQAVTSPVSAASAATKTSPTPSLPTSIDFQDRVLSTAPTGRVEVDPWAVQQPTTSVSVSTKSAVSTSFSISDSQSTFDPFAPLAEPVTTKSFDSSVGFFSSKPAVSTQSSMFNSGLSQNQAARREGGLVDETPKAMYTFGDKPSATGALVDNFASLSLQKNSEQIYSATEKSKTGSWSSTQPSQPAIGRPTVPPRQTSLLSGTSNEDADDTMRNLRKTFAGIFGDIA</sequence>
<evidence type="ECO:0000256" key="5">
    <source>
        <dbReference type="SAM" id="MobiDB-lite"/>
    </source>
</evidence>
<dbReference type="Pfam" id="PF02750">
    <property type="entry name" value="Synapsin_C"/>
    <property type="match status" value="1"/>
</dbReference>
<evidence type="ECO:0000259" key="7">
    <source>
        <dbReference type="Pfam" id="PF02750"/>
    </source>
</evidence>
<dbReference type="GO" id="GO:0030672">
    <property type="term" value="C:synaptic vesicle membrane"/>
    <property type="evidence" value="ECO:0007669"/>
    <property type="project" value="TreeGrafter"/>
</dbReference>
<dbReference type="AlphaFoldDB" id="A0A0X3PGP7"/>
<reference evidence="8" key="1">
    <citation type="submission" date="2016-01" db="EMBL/GenBank/DDBJ databases">
        <title>Reference transcriptome for the parasite Schistocephalus solidus: insights into the molecular evolution of parasitism.</title>
        <authorList>
            <person name="Hebert F.O."/>
            <person name="Grambauer S."/>
            <person name="Barber I."/>
            <person name="Landry C.R."/>
            <person name="Aubin-Horth N."/>
        </authorList>
    </citation>
    <scope>NUCLEOTIDE SEQUENCE</scope>
</reference>
<feature type="compositionally biased region" description="Polar residues" evidence="5">
    <location>
        <begin position="92"/>
        <end position="102"/>
    </location>
</feature>
<dbReference type="GO" id="GO:0005524">
    <property type="term" value="F:ATP binding"/>
    <property type="evidence" value="ECO:0007669"/>
    <property type="project" value="InterPro"/>
</dbReference>
<keyword evidence="3" id="KW-0770">Synapse</keyword>